<dbReference type="InterPro" id="IPR000843">
    <property type="entry name" value="HTH_LacI"/>
</dbReference>
<protein>
    <submittedName>
        <fullName evidence="5">LacI family DNA-binding transcriptional regulator</fullName>
    </submittedName>
</protein>
<dbReference type="Gene3D" id="1.10.260.40">
    <property type="entry name" value="lambda repressor-like DNA-binding domains"/>
    <property type="match status" value="1"/>
</dbReference>
<keyword evidence="3" id="KW-0804">Transcription</keyword>
<reference evidence="5" key="1">
    <citation type="journal article" date="2021" name="PeerJ">
        <title>Extensive microbial diversity within the chicken gut microbiome revealed by metagenomics and culture.</title>
        <authorList>
            <person name="Gilroy R."/>
            <person name="Ravi A."/>
            <person name="Getino M."/>
            <person name="Pursley I."/>
            <person name="Horton D.L."/>
            <person name="Alikhan N.F."/>
            <person name="Baker D."/>
            <person name="Gharbi K."/>
            <person name="Hall N."/>
            <person name="Watson M."/>
            <person name="Adriaenssens E.M."/>
            <person name="Foster-Nyarko E."/>
            <person name="Jarju S."/>
            <person name="Secka A."/>
            <person name="Antonio M."/>
            <person name="Oren A."/>
            <person name="Chaudhuri R.R."/>
            <person name="La Ragione R."/>
            <person name="Hildebrand F."/>
            <person name="Pallen M.J."/>
        </authorList>
    </citation>
    <scope>NUCLEOTIDE SEQUENCE</scope>
    <source>
        <strain evidence="5">1277</strain>
    </source>
</reference>
<evidence type="ECO:0000259" key="4">
    <source>
        <dbReference type="PROSITE" id="PS50932"/>
    </source>
</evidence>
<dbReference type="Proteomes" id="UP000776700">
    <property type="component" value="Unassembled WGS sequence"/>
</dbReference>
<dbReference type="CDD" id="cd01392">
    <property type="entry name" value="HTH_LacI"/>
    <property type="match status" value="1"/>
</dbReference>
<dbReference type="InterPro" id="IPR001761">
    <property type="entry name" value="Peripla_BP/Lac1_sug-bd_dom"/>
</dbReference>
<dbReference type="Pfam" id="PF00532">
    <property type="entry name" value="Peripla_BP_1"/>
    <property type="match status" value="1"/>
</dbReference>
<dbReference type="PROSITE" id="PS50932">
    <property type="entry name" value="HTH_LACI_2"/>
    <property type="match status" value="1"/>
</dbReference>
<reference evidence="5" key="2">
    <citation type="submission" date="2021-09" db="EMBL/GenBank/DDBJ databases">
        <authorList>
            <person name="Gilroy R."/>
        </authorList>
    </citation>
    <scope>NUCLEOTIDE SEQUENCE</scope>
    <source>
        <strain evidence="5">1277</strain>
    </source>
</reference>
<proteinExistence type="predicted"/>
<comment type="caution">
    <text evidence="5">The sequence shown here is derived from an EMBL/GenBank/DDBJ whole genome shotgun (WGS) entry which is preliminary data.</text>
</comment>
<name>A0A921N0Q8_9FIRM</name>
<organism evidence="5 6">
    <name type="scientific">Romboutsia timonensis</name>
    <dbReference type="NCBI Taxonomy" id="1776391"/>
    <lineage>
        <taxon>Bacteria</taxon>
        <taxon>Bacillati</taxon>
        <taxon>Bacillota</taxon>
        <taxon>Clostridia</taxon>
        <taxon>Peptostreptococcales</taxon>
        <taxon>Peptostreptococcaceae</taxon>
        <taxon>Romboutsia</taxon>
    </lineage>
</organism>
<dbReference type="CDD" id="cd01542">
    <property type="entry name" value="PBP1_TreR-like"/>
    <property type="match status" value="1"/>
</dbReference>
<dbReference type="SUPFAM" id="SSF53822">
    <property type="entry name" value="Periplasmic binding protein-like I"/>
    <property type="match status" value="1"/>
</dbReference>
<gene>
    <name evidence="5" type="ORF">K8V90_05870</name>
</gene>
<evidence type="ECO:0000256" key="2">
    <source>
        <dbReference type="ARBA" id="ARBA00023125"/>
    </source>
</evidence>
<evidence type="ECO:0000313" key="6">
    <source>
        <dbReference type="Proteomes" id="UP000776700"/>
    </source>
</evidence>
<keyword evidence="1" id="KW-0805">Transcription regulation</keyword>
<dbReference type="PANTHER" id="PTHR30146">
    <property type="entry name" value="LACI-RELATED TRANSCRIPTIONAL REPRESSOR"/>
    <property type="match status" value="1"/>
</dbReference>
<dbReference type="InterPro" id="IPR010982">
    <property type="entry name" value="Lambda_DNA-bd_dom_sf"/>
</dbReference>
<dbReference type="Pfam" id="PF00356">
    <property type="entry name" value="LacI"/>
    <property type="match status" value="1"/>
</dbReference>
<dbReference type="GO" id="GO:0000976">
    <property type="term" value="F:transcription cis-regulatory region binding"/>
    <property type="evidence" value="ECO:0007669"/>
    <property type="project" value="TreeGrafter"/>
</dbReference>
<keyword evidence="2 5" id="KW-0238">DNA-binding</keyword>
<feature type="domain" description="HTH lacI-type" evidence="4">
    <location>
        <begin position="1"/>
        <end position="54"/>
    </location>
</feature>
<dbReference type="AlphaFoldDB" id="A0A921N0Q8"/>
<sequence>MNITKIAQLCGVSKTTVSRFLNNGYVSKENKEKIQKVIDETGYVPSSYAKQLRTKKTNLIGVIVPKISSETISRIVDGISSQVNKFGYNILLGNTDLNIEKEIEYLNIFKNNQVDGIIIVATVFTKKHLEIMKNIKIPIVVVGQNIENYSCIYHDDYNVVKFLVSKLKQKNRKNIAYIGVYKNDKAVGYEREKGFIDGLLENDLNVDYDLIKAGDFSSESGYKKCREIFNLNKEIDSIICATDNIAMGAINFLKEINLKVPKDISILSIGDSKYSKIISPKLSTIHYYYKTSGIKAGEIIIDKINNKNDKIIKIKLGFEYIKRESI</sequence>
<dbReference type="SUPFAM" id="SSF47413">
    <property type="entry name" value="lambda repressor-like DNA-binding domains"/>
    <property type="match status" value="1"/>
</dbReference>
<evidence type="ECO:0000256" key="3">
    <source>
        <dbReference type="ARBA" id="ARBA00023163"/>
    </source>
</evidence>
<dbReference type="InterPro" id="IPR028082">
    <property type="entry name" value="Peripla_BP_I"/>
</dbReference>
<dbReference type="EMBL" id="DYUB01000185">
    <property type="protein sequence ID" value="HJG96613.1"/>
    <property type="molecule type" value="Genomic_DNA"/>
</dbReference>
<dbReference type="GO" id="GO:0003700">
    <property type="term" value="F:DNA-binding transcription factor activity"/>
    <property type="evidence" value="ECO:0007669"/>
    <property type="project" value="TreeGrafter"/>
</dbReference>
<dbReference type="Gene3D" id="3.40.50.2300">
    <property type="match status" value="2"/>
</dbReference>
<dbReference type="SMART" id="SM00354">
    <property type="entry name" value="HTH_LACI"/>
    <property type="match status" value="1"/>
</dbReference>
<accession>A0A921N0Q8</accession>
<evidence type="ECO:0000313" key="5">
    <source>
        <dbReference type="EMBL" id="HJG96613.1"/>
    </source>
</evidence>
<dbReference type="PANTHER" id="PTHR30146:SF154">
    <property type="entry name" value="TRANSCRIPTION REGULATOR, MEMBER OF GALR FAMILY"/>
    <property type="match status" value="1"/>
</dbReference>
<evidence type="ECO:0000256" key="1">
    <source>
        <dbReference type="ARBA" id="ARBA00023015"/>
    </source>
</evidence>